<dbReference type="EMBL" id="OV121132">
    <property type="protein sequence ID" value="CAH0545994.1"/>
    <property type="molecule type" value="Genomic_DNA"/>
</dbReference>
<evidence type="ECO:0000256" key="13">
    <source>
        <dbReference type="ARBA" id="ARBA00023295"/>
    </source>
</evidence>
<evidence type="ECO:0000256" key="10">
    <source>
        <dbReference type="ARBA" id="ARBA00023157"/>
    </source>
</evidence>
<evidence type="ECO:0000259" key="16">
    <source>
        <dbReference type="SMART" id="SM00632"/>
    </source>
</evidence>
<organism evidence="18 19">
    <name type="scientific">Brassicogethes aeneus</name>
    <name type="common">Rape pollen beetle</name>
    <name type="synonym">Meligethes aeneus</name>
    <dbReference type="NCBI Taxonomy" id="1431903"/>
    <lineage>
        <taxon>Eukaryota</taxon>
        <taxon>Metazoa</taxon>
        <taxon>Ecdysozoa</taxon>
        <taxon>Arthropoda</taxon>
        <taxon>Hexapoda</taxon>
        <taxon>Insecta</taxon>
        <taxon>Pterygota</taxon>
        <taxon>Neoptera</taxon>
        <taxon>Endopterygota</taxon>
        <taxon>Coleoptera</taxon>
        <taxon>Polyphaga</taxon>
        <taxon>Cucujiformia</taxon>
        <taxon>Nitidulidae</taxon>
        <taxon>Meligethinae</taxon>
        <taxon>Brassicogethes</taxon>
    </lineage>
</organism>
<feature type="domain" description="Alpha-amylase C-terminal" evidence="16">
    <location>
        <begin position="405"/>
        <end position="466"/>
    </location>
</feature>
<feature type="domain" description="Glycosyl hydrolase family 13 catalytic" evidence="17">
    <location>
        <begin position="37"/>
        <end position="396"/>
    </location>
</feature>
<evidence type="ECO:0000256" key="1">
    <source>
        <dbReference type="ARBA" id="ARBA00000548"/>
    </source>
</evidence>
<evidence type="ECO:0000256" key="11">
    <source>
        <dbReference type="ARBA" id="ARBA00023214"/>
    </source>
</evidence>
<keyword evidence="10" id="KW-1015">Disulfide bond</keyword>
<evidence type="ECO:0000259" key="17">
    <source>
        <dbReference type="SMART" id="SM00642"/>
    </source>
</evidence>
<dbReference type="SUPFAM" id="SSF51011">
    <property type="entry name" value="Glycosyl hydrolase domain"/>
    <property type="match status" value="1"/>
</dbReference>
<proteinExistence type="inferred from homology"/>
<comment type="similarity">
    <text evidence="4 14">Belongs to the glycosyl hydrolase 13 family.</text>
</comment>
<name>A0A9P0FAP7_BRAAE</name>
<dbReference type="SMART" id="SM00642">
    <property type="entry name" value="Aamy"/>
    <property type="match status" value="1"/>
</dbReference>
<comment type="cofactor">
    <cofactor evidence="2">
        <name>Ca(2+)</name>
        <dbReference type="ChEBI" id="CHEBI:29108"/>
    </cofactor>
</comment>
<dbReference type="CDD" id="cd11317">
    <property type="entry name" value="AmyAc_bac_euk_AmyA"/>
    <property type="match status" value="1"/>
</dbReference>
<keyword evidence="19" id="KW-1185">Reference proteome</keyword>
<dbReference type="SMART" id="SM00632">
    <property type="entry name" value="Aamy_C"/>
    <property type="match status" value="1"/>
</dbReference>
<evidence type="ECO:0000313" key="18">
    <source>
        <dbReference type="EMBL" id="CAH0545994.1"/>
    </source>
</evidence>
<keyword evidence="7" id="KW-0479">Metal-binding</keyword>
<dbReference type="InterPro" id="IPR013780">
    <property type="entry name" value="Glyco_hydro_b"/>
</dbReference>
<dbReference type="OrthoDB" id="550577at2759"/>
<evidence type="ECO:0000313" key="19">
    <source>
        <dbReference type="Proteomes" id="UP001154078"/>
    </source>
</evidence>
<dbReference type="Gene3D" id="3.20.20.80">
    <property type="entry name" value="Glycosidases"/>
    <property type="match status" value="1"/>
</dbReference>
<sequence length="468" mass="51844">MVNVIKNMRYLQAVYIISALVALCGAQWDAHFDQGRSTIVHLFEWKWDDIAQECESYLGPKGFGGVQISPPSENLVVSSSNRPWWERYQVVSYKLTTRSGDESALKSMIDRCNAAGVRIYADAVINHMTGMGGSGTAGSSADSDNKNYPGVPFGSGDFHSSCTVNNYQDASNVRNCELVGLKDLDQSKDYVRQKIVEYLNHLVDLGVAGFRVDAAKHMWPADLAAIYGGLKDSKFGGKPFIYQEVIDLGGEAVKKTEYTQLGNVLDFEYGSRLGGMFQNRDKLTYLKNWGTEWGLLDGLAATCFIDNHDNQRDGGDGILTYKKSKQYKMAIAFMLAHPYGTARIMSSYDFNDKDQPPPQDSQGNIIGAGFNQDGTCTNGWICEHRWREIANMVAFRNIALGTEITKWWSNGDNQIAFGRGDKGFVAFTQGGDLNQGLETMLPDGTLVENNVCIHSDNVANLYNNLLYS</sequence>
<keyword evidence="11" id="KW-0868">Chloride</keyword>
<dbReference type="Proteomes" id="UP001154078">
    <property type="component" value="Chromosome 1"/>
</dbReference>
<comment type="catalytic activity">
    <reaction evidence="1 15">
        <text>Endohydrolysis of (1-&gt;4)-alpha-D-glucosidic linkages in polysaccharides containing three or more (1-&gt;4)-alpha-linked D-glucose units.</text>
        <dbReference type="EC" id="3.2.1.1"/>
    </reaction>
</comment>
<evidence type="ECO:0000256" key="2">
    <source>
        <dbReference type="ARBA" id="ARBA00001913"/>
    </source>
</evidence>
<dbReference type="GO" id="GO:0046872">
    <property type="term" value="F:metal ion binding"/>
    <property type="evidence" value="ECO:0007669"/>
    <property type="project" value="UniProtKB-KW"/>
</dbReference>
<evidence type="ECO:0000256" key="9">
    <source>
        <dbReference type="ARBA" id="ARBA00022837"/>
    </source>
</evidence>
<dbReference type="GO" id="GO:0004556">
    <property type="term" value="F:alpha-amylase activity"/>
    <property type="evidence" value="ECO:0007669"/>
    <property type="project" value="UniProtKB-UniRule"/>
</dbReference>
<dbReference type="Pfam" id="PF00128">
    <property type="entry name" value="Alpha-amylase"/>
    <property type="match status" value="1"/>
</dbReference>
<dbReference type="PANTHER" id="PTHR43447">
    <property type="entry name" value="ALPHA-AMYLASE"/>
    <property type="match status" value="1"/>
</dbReference>
<gene>
    <name evidence="18" type="ORF">MELIAE_LOCUS258</name>
</gene>
<reference evidence="18" key="1">
    <citation type="submission" date="2021-12" db="EMBL/GenBank/DDBJ databases">
        <authorList>
            <person name="King R."/>
        </authorList>
    </citation>
    <scope>NUCLEOTIDE SEQUENCE</scope>
</reference>
<keyword evidence="9" id="KW-0106">Calcium</keyword>
<evidence type="ECO:0000256" key="6">
    <source>
        <dbReference type="ARBA" id="ARBA00012595"/>
    </source>
</evidence>
<dbReference type="AlphaFoldDB" id="A0A9P0FAP7"/>
<comment type="subunit">
    <text evidence="5">Monomer.</text>
</comment>
<evidence type="ECO:0000256" key="4">
    <source>
        <dbReference type="ARBA" id="ARBA00008061"/>
    </source>
</evidence>
<evidence type="ECO:0000256" key="5">
    <source>
        <dbReference type="ARBA" id="ARBA00011245"/>
    </source>
</evidence>
<dbReference type="InterPro" id="IPR006047">
    <property type="entry name" value="GH13_cat_dom"/>
</dbReference>
<evidence type="ECO:0000256" key="12">
    <source>
        <dbReference type="ARBA" id="ARBA00023277"/>
    </source>
</evidence>
<dbReference type="InterPro" id="IPR017853">
    <property type="entry name" value="GH"/>
</dbReference>
<evidence type="ECO:0000256" key="14">
    <source>
        <dbReference type="RuleBase" id="RU003615"/>
    </source>
</evidence>
<accession>A0A9P0FAP7</accession>
<keyword evidence="13 15" id="KW-0326">Glycosidase</keyword>
<evidence type="ECO:0000256" key="7">
    <source>
        <dbReference type="ARBA" id="ARBA00022723"/>
    </source>
</evidence>
<dbReference type="GO" id="GO:0005975">
    <property type="term" value="P:carbohydrate metabolic process"/>
    <property type="evidence" value="ECO:0007669"/>
    <property type="project" value="InterPro"/>
</dbReference>
<dbReference type="Pfam" id="PF02806">
    <property type="entry name" value="Alpha-amylase_C"/>
    <property type="match status" value="1"/>
</dbReference>
<evidence type="ECO:0000256" key="3">
    <source>
        <dbReference type="ARBA" id="ARBA00001923"/>
    </source>
</evidence>
<dbReference type="InterPro" id="IPR006048">
    <property type="entry name" value="A-amylase/branching_C"/>
</dbReference>
<comment type="cofactor">
    <cofactor evidence="3">
        <name>chloride</name>
        <dbReference type="ChEBI" id="CHEBI:17996"/>
    </cofactor>
</comment>
<dbReference type="Gene3D" id="2.60.40.1180">
    <property type="entry name" value="Golgi alpha-mannosidase II"/>
    <property type="match status" value="1"/>
</dbReference>
<dbReference type="EC" id="3.2.1.1" evidence="6 15"/>
<keyword evidence="12 15" id="KW-0119">Carbohydrate metabolism</keyword>
<evidence type="ECO:0000256" key="8">
    <source>
        <dbReference type="ARBA" id="ARBA00022801"/>
    </source>
</evidence>
<keyword evidence="8 15" id="KW-0378">Hydrolase</keyword>
<dbReference type="InterPro" id="IPR006046">
    <property type="entry name" value="Alpha_amylase"/>
</dbReference>
<evidence type="ECO:0000256" key="15">
    <source>
        <dbReference type="RuleBase" id="RU361134"/>
    </source>
</evidence>
<dbReference type="PRINTS" id="PR00110">
    <property type="entry name" value="ALPHAAMYLASE"/>
</dbReference>
<dbReference type="SUPFAM" id="SSF51445">
    <property type="entry name" value="(Trans)glycosidases"/>
    <property type="match status" value="1"/>
</dbReference>
<protein>
    <recommendedName>
        <fullName evidence="6 15">Alpha-amylase</fullName>
        <ecNumber evidence="6 15">3.2.1.1</ecNumber>
    </recommendedName>
</protein>
<dbReference type="InterPro" id="IPR031319">
    <property type="entry name" value="A-amylase_C"/>
</dbReference>